<reference evidence="2" key="1">
    <citation type="submission" date="2023-10" db="EMBL/GenBank/DDBJ databases">
        <authorList>
            <person name="Chen Y."/>
            <person name="Shah S."/>
            <person name="Dougan E. K."/>
            <person name="Thang M."/>
            <person name="Chan C."/>
        </authorList>
    </citation>
    <scope>NUCLEOTIDE SEQUENCE [LARGE SCALE GENOMIC DNA]</scope>
</reference>
<keyword evidence="1" id="KW-0732">Signal</keyword>
<comment type="caution">
    <text evidence="2">The sequence shown here is derived from an EMBL/GenBank/DDBJ whole genome shotgun (WGS) entry which is preliminary data.</text>
</comment>
<evidence type="ECO:0000313" key="2">
    <source>
        <dbReference type="EMBL" id="CAK0830510.1"/>
    </source>
</evidence>
<sequence length="263" mass="28754">MPTVYTLGLTVVATLAHLRGAAALVASLGGAQPFGPQGAGEAPEWLLEPWELAARDRRRAQGLADGSPEGSPLEPKEVLALGARGEHVAEGAGLAPRGHAGPRGEGGLFAPNESILSFEQPGQCFAFPIADTYLRNWERIDADVGRGRQQARSMSVIFAGLVRNAESSVRESYKMLKRIAEQFQDYRFLLFENDSSDKTVQAMALIAAMDPRYQFRTKRLLMGDERGLERSRMERMATLRNAVHDWVREVVLQTHPASSIGGI</sequence>
<gene>
    <name evidence="2" type="ORF">PCOR1329_LOCUS29143</name>
</gene>
<accession>A0ABN9SEM7</accession>
<organism evidence="2 3">
    <name type="scientific">Prorocentrum cordatum</name>
    <dbReference type="NCBI Taxonomy" id="2364126"/>
    <lineage>
        <taxon>Eukaryota</taxon>
        <taxon>Sar</taxon>
        <taxon>Alveolata</taxon>
        <taxon>Dinophyceae</taxon>
        <taxon>Prorocentrales</taxon>
        <taxon>Prorocentraceae</taxon>
        <taxon>Prorocentrum</taxon>
    </lineage>
</organism>
<protein>
    <submittedName>
        <fullName evidence="2">Uncharacterized protein</fullName>
    </submittedName>
</protein>
<evidence type="ECO:0000313" key="3">
    <source>
        <dbReference type="Proteomes" id="UP001189429"/>
    </source>
</evidence>
<proteinExistence type="predicted"/>
<keyword evidence="3" id="KW-1185">Reference proteome</keyword>
<feature type="chain" id="PRO_5046335874" evidence="1">
    <location>
        <begin position="24"/>
        <end position="263"/>
    </location>
</feature>
<evidence type="ECO:0000256" key="1">
    <source>
        <dbReference type="SAM" id="SignalP"/>
    </source>
</evidence>
<name>A0ABN9SEM7_9DINO</name>
<feature type="signal peptide" evidence="1">
    <location>
        <begin position="1"/>
        <end position="23"/>
    </location>
</feature>
<dbReference type="Proteomes" id="UP001189429">
    <property type="component" value="Unassembled WGS sequence"/>
</dbReference>
<dbReference type="EMBL" id="CAUYUJ010010913">
    <property type="protein sequence ID" value="CAK0830510.1"/>
    <property type="molecule type" value="Genomic_DNA"/>
</dbReference>